<keyword evidence="5 12" id="KW-0479">Metal-binding</keyword>
<dbReference type="HAMAP" id="MF_01479">
    <property type="entry name" value="WhiB"/>
    <property type="match status" value="1"/>
</dbReference>
<evidence type="ECO:0000313" key="15">
    <source>
        <dbReference type="Proteomes" id="UP000295444"/>
    </source>
</evidence>
<keyword evidence="6 12" id="KW-0408">Iron</keyword>
<feature type="binding site" evidence="12">
    <location>
        <position position="56"/>
    </location>
    <ligand>
        <name>[4Fe-4S] cluster</name>
        <dbReference type="ChEBI" id="CHEBI:49883"/>
    </ligand>
</feature>
<dbReference type="GO" id="GO:0003677">
    <property type="term" value="F:DNA binding"/>
    <property type="evidence" value="ECO:0007669"/>
    <property type="project" value="UniProtKB-UniRule"/>
</dbReference>
<evidence type="ECO:0000256" key="11">
    <source>
        <dbReference type="ARBA" id="ARBA00023163"/>
    </source>
</evidence>
<keyword evidence="11 12" id="KW-0804">Transcription</keyword>
<feature type="domain" description="4Fe-4S Wbl-type" evidence="13">
    <location>
        <begin position="22"/>
        <end position="86"/>
    </location>
</feature>
<keyword evidence="4 12" id="KW-0963">Cytoplasm</keyword>
<evidence type="ECO:0000256" key="2">
    <source>
        <dbReference type="ARBA" id="ARBA00006597"/>
    </source>
</evidence>
<feature type="binding site" evidence="12">
    <location>
        <position position="53"/>
    </location>
    <ligand>
        <name>[4Fe-4S] cluster</name>
        <dbReference type="ChEBI" id="CHEBI:49883"/>
    </ligand>
</feature>
<dbReference type="GO" id="GO:0005737">
    <property type="term" value="C:cytoplasm"/>
    <property type="evidence" value="ECO:0007669"/>
    <property type="project" value="UniProtKB-SubCell"/>
</dbReference>
<dbReference type="PROSITE" id="PS51674">
    <property type="entry name" value="4FE4S_WBL"/>
    <property type="match status" value="1"/>
</dbReference>
<reference evidence="14 15" key="1">
    <citation type="submission" date="2019-03" db="EMBL/GenBank/DDBJ databases">
        <title>Genomic Encyclopedia of Type Strains, Phase IV (KMG-IV): sequencing the most valuable type-strain genomes for metagenomic binning, comparative biology and taxonomic classification.</title>
        <authorList>
            <person name="Goeker M."/>
        </authorList>
    </citation>
    <scope>NUCLEOTIDE SEQUENCE [LARGE SCALE GENOMIC DNA]</scope>
    <source>
        <strain evidence="14 15">DSM 45361</strain>
    </source>
</reference>
<dbReference type="GO" id="GO:0035731">
    <property type="term" value="F:dinitrosyl-iron complex binding"/>
    <property type="evidence" value="ECO:0007669"/>
    <property type="project" value="UniProtKB-UniRule"/>
</dbReference>
<dbReference type="GO" id="GO:0045892">
    <property type="term" value="P:negative regulation of DNA-templated transcription"/>
    <property type="evidence" value="ECO:0007669"/>
    <property type="project" value="TreeGrafter"/>
</dbReference>
<keyword evidence="10 12" id="KW-1015">Disulfide bond</keyword>
<keyword evidence="15" id="KW-1185">Reference proteome</keyword>
<dbReference type="InterPro" id="IPR034768">
    <property type="entry name" value="4FE4S_WBL"/>
</dbReference>
<evidence type="ECO:0000256" key="1">
    <source>
        <dbReference type="ARBA" id="ARBA00004496"/>
    </source>
</evidence>
<evidence type="ECO:0000256" key="8">
    <source>
        <dbReference type="ARBA" id="ARBA00023015"/>
    </source>
</evidence>
<keyword evidence="9 12" id="KW-0238">DNA-binding</keyword>
<evidence type="ECO:0000256" key="3">
    <source>
        <dbReference type="ARBA" id="ARBA00022485"/>
    </source>
</evidence>
<dbReference type="RefSeq" id="WP_133851910.1">
    <property type="nucleotide sequence ID" value="NZ_SNXZ01000004.1"/>
</dbReference>
<dbReference type="InterPro" id="IPR003482">
    <property type="entry name" value="Whib"/>
</dbReference>
<comment type="subcellular location">
    <subcellularLocation>
        <location evidence="1 12">Cytoplasm</location>
    </subcellularLocation>
</comment>
<dbReference type="AlphaFoldDB" id="A0A4R6S9A0"/>
<keyword evidence="3 12" id="KW-0004">4Fe-4S</keyword>
<organism evidence="14 15">
    <name type="scientific">Labedaea rhizosphaerae</name>
    <dbReference type="NCBI Taxonomy" id="598644"/>
    <lineage>
        <taxon>Bacteria</taxon>
        <taxon>Bacillati</taxon>
        <taxon>Actinomycetota</taxon>
        <taxon>Actinomycetes</taxon>
        <taxon>Pseudonocardiales</taxon>
        <taxon>Pseudonocardiaceae</taxon>
        <taxon>Labedaea</taxon>
    </lineage>
</organism>
<evidence type="ECO:0000256" key="6">
    <source>
        <dbReference type="ARBA" id="ARBA00023004"/>
    </source>
</evidence>
<dbReference type="PANTHER" id="PTHR38839">
    <property type="entry name" value="TRANSCRIPTIONAL REGULATOR WHID-RELATED"/>
    <property type="match status" value="1"/>
</dbReference>
<comment type="caution">
    <text evidence="14">The sequence shown here is derived from an EMBL/GenBank/DDBJ whole genome shotgun (WGS) entry which is preliminary data.</text>
</comment>
<dbReference type="PANTHER" id="PTHR38839:SF5">
    <property type="entry name" value="TRANSCRIPTIONAL REGULATOR WHID"/>
    <property type="match status" value="1"/>
</dbReference>
<dbReference type="GO" id="GO:0045454">
    <property type="term" value="P:cell redox homeostasis"/>
    <property type="evidence" value="ECO:0007669"/>
    <property type="project" value="TreeGrafter"/>
</dbReference>
<comment type="function">
    <text evidence="12">Acts as a transcriptional regulator. Probably redox-responsive. The apo- but not holo-form probably binds DNA.</text>
</comment>
<dbReference type="EMBL" id="SNXZ01000004">
    <property type="protein sequence ID" value="TDP96579.1"/>
    <property type="molecule type" value="Genomic_DNA"/>
</dbReference>
<dbReference type="Proteomes" id="UP000295444">
    <property type="component" value="Unassembled WGS sequence"/>
</dbReference>
<proteinExistence type="inferred from homology"/>
<comment type="PTM">
    <text evidence="12">Upon Fe-S cluster removal intramolecular disulfide bonds are formed.</text>
</comment>
<dbReference type="GO" id="GO:0047134">
    <property type="term" value="F:protein-disulfide reductase [NAD(P)H] activity"/>
    <property type="evidence" value="ECO:0007669"/>
    <property type="project" value="TreeGrafter"/>
</dbReference>
<feature type="binding site" evidence="12">
    <location>
        <position position="23"/>
    </location>
    <ligand>
        <name>[4Fe-4S] cluster</name>
        <dbReference type="ChEBI" id="CHEBI:49883"/>
    </ligand>
</feature>
<dbReference type="OrthoDB" id="4954884at2"/>
<name>A0A4R6S9A0_LABRH</name>
<accession>A0A4R6S9A0</accession>
<evidence type="ECO:0000256" key="7">
    <source>
        <dbReference type="ARBA" id="ARBA00023014"/>
    </source>
</evidence>
<comment type="PTM">
    <text evidence="12">The Fe-S cluster can be nitrosylated by nitric oxide (NO).</text>
</comment>
<dbReference type="GO" id="GO:0051539">
    <property type="term" value="F:4 iron, 4 sulfur cluster binding"/>
    <property type="evidence" value="ECO:0007669"/>
    <property type="project" value="UniProtKB-UniRule"/>
</dbReference>
<dbReference type="GO" id="GO:0046872">
    <property type="term" value="F:metal ion binding"/>
    <property type="evidence" value="ECO:0007669"/>
    <property type="project" value="UniProtKB-KW"/>
</dbReference>
<dbReference type="Pfam" id="PF02467">
    <property type="entry name" value="Whib"/>
    <property type="match status" value="1"/>
</dbReference>
<evidence type="ECO:0000256" key="5">
    <source>
        <dbReference type="ARBA" id="ARBA00022723"/>
    </source>
</evidence>
<evidence type="ECO:0000256" key="4">
    <source>
        <dbReference type="ARBA" id="ARBA00022490"/>
    </source>
</evidence>
<protein>
    <recommendedName>
        <fullName evidence="12">Transcriptional regulator WhiB</fullName>
    </recommendedName>
</protein>
<evidence type="ECO:0000256" key="9">
    <source>
        <dbReference type="ARBA" id="ARBA00023125"/>
    </source>
</evidence>
<evidence type="ECO:0000256" key="10">
    <source>
        <dbReference type="ARBA" id="ARBA00023157"/>
    </source>
</evidence>
<feature type="binding site" evidence="12">
    <location>
        <position position="62"/>
    </location>
    <ligand>
        <name>[4Fe-4S] cluster</name>
        <dbReference type="ChEBI" id="CHEBI:49883"/>
    </ligand>
</feature>
<evidence type="ECO:0000313" key="14">
    <source>
        <dbReference type="EMBL" id="TDP96579.1"/>
    </source>
</evidence>
<keyword evidence="8 12" id="KW-0805">Transcription regulation</keyword>
<evidence type="ECO:0000259" key="13">
    <source>
        <dbReference type="PROSITE" id="PS51674"/>
    </source>
</evidence>
<sequence>MAELTRLPTPVADEWDWQLHGSCRGVDSTFFFHPDAERGPARRAREERAKAICRACPVLEQCREHALAVQEPYGIWGAMGEGERRDVISKRRRAARIAAHA</sequence>
<comment type="cofactor">
    <cofactor evidence="12">
        <name>[4Fe-4S] cluster</name>
        <dbReference type="ChEBI" id="CHEBI:49883"/>
    </cofactor>
    <text evidence="12">Binds 1 [4Fe-4S] cluster per subunit. Following nitrosylation of the [4Fe-4S] cluster binds 1 [4Fe-8(NO)] cluster per subunit.</text>
</comment>
<comment type="similarity">
    <text evidence="2 12">Belongs to the WhiB family.</text>
</comment>
<gene>
    <name evidence="12" type="primary">whiB</name>
    <name evidence="14" type="ORF">EV186_104567</name>
</gene>
<keyword evidence="7 12" id="KW-0411">Iron-sulfur</keyword>
<evidence type="ECO:0000256" key="12">
    <source>
        <dbReference type="HAMAP-Rule" id="MF_01479"/>
    </source>
</evidence>